<proteinExistence type="predicted"/>
<keyword evidence="4" id="KW-0597">Phosphoprotein</keyword>
<dbReference type="EC" id="2.7.13.3" evidence="3"/>
<dbReference type="EMBL" id="MFAM01000067">
    <property type="protein sequence ID" value="OGD76885.1"/>
    <property type="molecule type" value="Genomic_DNA"/>
</dbReference>
<dbReference type="CDD" id="cd00130">
    <property type="entry name" value="PAS"/>
    <property type="match status" value="1"/>
</dbReference>
<evidence type="ECO:0000256" key="3">
    <source>
        <dbReference type="ARBA" id="ARBA00012438"/>
    </source>
</evidence>
<keyword evidence="6" id="KW-0812">Transmembrane</keyword>
<evidence type="ECO:0000256" key="2">
    <source>
        <dbReference type="ARBA" id="ARBA00004141"/>
    </source>
</evidence>
<dbReference type="InterPro" id="IPR035965">
    <property type="entry name" value="PAS-like_dom_sf"/>
</dbReference>
<name>A0A1F5FB84_9BACT</name>
<evidence type="ECO:0000259" key="14">
    <source>
        <dbReference type="PROSITE" id="PS50112"/>
    </source>
</evidence>
<dbReference type="InterPro" id="IPR004358">
    <property type="entry name" value="Sig_transdc_His_kin-like_C"/>
</dbReference>
<dbReference type="Pfam" id="PF00512">
    <property type="entry name" value="HisKA"/>
    <property type="match status" value="1"/>
</dbReference>
<dbReference type="InterPro" id="IPR003661">
    <property type="entry name" value="HisK_dim/P_dom"/>
</dbReference>
<dbReference type="PROSITE" id="PS50113">
    <property type="entry name" value="PAC"/>
    <property type="match status" value="1"/>
</dbReference>
<dbReference type="Pfam" id="PF02518">
    <property type="entry name" value="HATPase_c"/>
    <property type="match status" value="1"/>
</dbReference>
<dbReference type="GO" id="GO:0007234">
    <property type="term" value="P:osmosensory signaling via phosphorelay pathway"/>
    <property type="evidence" value="ECO:0007669"/>
    <property type="project" value="TreeGrafter"/>
</dbReference>
<evidence type="ECO:0000256" key="10">
    <source>
        <dbReference type="ARBA" id="ARBA00022989"/>
    </source>
</evidence>
<comment type="caution">
    <text evidence="16">The sequence shown here is derived from an EMBL/GenBank/DDBJ whole genome shotgun (WGS) entry which is preliminary data.</text>
</comment>
<dbReference type="CDD" id="cd00082">
    <property type="entry name" value="HisKA"/>
    <property type="match status" value="1"/>
</dbReference>
<keyword evidence="9" id="KW-0067">ATP-binding</keyword>
<comment type="catalytic activity">
    <reaction evidence="1">
        <text>ATP + protein L-histidine = ADP + protein N-phospho-L-histidine.</text>
        <dbReference type="EC" id="2.7.13.3"/>
    </reaction>
</comment>
<dbReference type="InterPro" id="IPR000700">
    <property type="entry name" value="PAS-assoc_C"/>
</dbReference>
<keyword evidence="5" id="KW-0808">Transferase</keyword>
<dbReference type="SUPFAM" id="SSF55785">
    <property type="entry name" value="PYP-like sensor domain (PAS domain)"/>
    <property type="match status" value="1"/>
</dbReference>
<accession>A0A1F5FB84</accession>
<dbReference type="InterPro" id="IPR050351">
    <property type="entry name" value="BphY/WalK/GraS-like"/>
</dbReference>
<dbReference type="PANTHER" id="PTHR42878">
    <property type="entry name" value="TWO-COMPONENT HISTIDINE KINASE"/>
    <property type="match status" value="1"/>
</dbReference>
<dbReference type="GO" id="GO:0030295">
    <property type="term" value="F:protein kinase activator activity"/>
    <property type="evidence" value="ECO:0007669"/>
    <property type="project" value="TreeGrafter"/>
</dbReference>
<dbReference type="Gene3D" id="1.10.287.130">
    <property type="match status" value="1"/>
</dbReference>
<dbReference type="GO" id="GO:0005524">
    <property type="term" value="F:ATP binding"/>
    <property type="evidence" value="ECO:0007669"/>
    <property type="project" value="UniProtKB-KW"/>
</dbReference>
<gene>
    <name evidence="16" type="ORF">A2368_04840</name>
</gene>
<dbReference type="PRINTS" id="PR00344">
    <property type="entry name" value="BCTRLSENSOR"/>
</dbReference>
<dbReference type="GO" id="GO:0000155">
    <property type="term" value="F:phosphorelay sensor kinase activity"/>
    <property type="evidence" value="ECO:0007669"/>
    <property type="project" value="InterPro"/>
</dbReference>
<keyword evidence="12" id="KW-0472">Membrane</keyword>
<evidence type="ECO:0000256" key="11">
    <source>
        <dbReference type="ARBA" id="ARBA00023012"/>
    </source>
</evidence>
<dbReference type="PROSITE" id="PS50112">
    <property type="entry name" value="PAS"/>
    <property type="match status" value="1"/>
</dbReference>
<protein>
    <recommendedName>
        <fullName evidence="3">histidine kinase</fullName>
        <ecNumber evidence="3">2.7.13.3</ecNumber>
    </recommendedName>
</protein>
<keyword evidence="10" id="KW-1133">Transmembrane helix</keyword>
<keyword evidence="8" id="KW-0418">Kinase</keyword>
<dbReference type="PANTHER" id="PTHR42878:SF7">
    <property type="entry name" value="SENSOR HISTIDINE KINASE GLRK"/>
    <property type="match status" value="1"/>
</dbReference>
<dbReference type="GO" id="GO:0016020">
    <property type="term" value="C:membrane"/>
    <property type="evidence" value="ECO:0007669"/>
    <property type="project" value="UniProtKB-SubCell"/>
</dbReference>
<evidence type="ECO:0000256" key="8">
    <source>
        <dbReference type="ARBA" id="ARBA00022777"/>
    </source>
</evidence>
<dbReference type="SMART" id="SM00387">
    <property type="entry name" value="HATPase_c"/>
    <property type="match status" value="1"/>
</dbReference>
<dbReference type="InterPro" id="IPR000014">
    <property type="entry name" value="PAS"/>
</dbReference>
<sequence length="372" mass="41399">MIDPKILQLAVDNASDHIIITDPEGVIIYANKAVGSITGFSPQEVVGKKAGSKELWGGQMPIEFYKNLWHTIKIAKKPFFDLINNKRKNGEIYTAETHITPVLDDQGQVISFVGIERDVTKAQEVDRMKTEFISLASHQLRTPLTAVKWLLEELLAGDVGKLTAKQRELAEDISLSNERMISLVNSLLNVSRMESGRIIIDPKPADLTNLINSVITEISPRFEKKQITPTISVQHDLPQINLDPKLIFEVYKNLLTNALKYTPTGGRVNISITRESDEVLSQITDTGVGILPAEQPRIFEKFFRGSNVIQLETEGSGLGLYLTKTIIESSHGRIWFESTPQVGTTFKFTLPITGMQAKKGEVGLDTTYQPKA</sequence>
<dbReference type="GO" id="GO:0000156">
    <property type="term" value="F:phosphorelay response regulator activity"/>
    <property type="evidence" value="ECO:0007669"/>
    <property type="project" value="TreeGrafter"/>
</dbReference>
<dbReference type="Gene3D" id="3.30.450.20">
    <property type="entry name" value="PAS domain"/>
    <property type="match status" value="1"/>
</dbReference>
<dbReference type="Proteomes" id="UP000176682">
    <property type="component" value="Unassembled WGS sequence"/>
</dbReference>
<dbReference type="SMART" id="SM00091">
    <property type="entry name" value="PAS"/>
    <property type="match status" value="1"/>
</dbReference>
<comment type="subcellular location">
    <subcellularLocation>
        <location evidence="2">Membrane</location>
        <topology evidence="2">Multi-pass membrane protein</topology>
    </subcellularLocation>
</comment>
<keyword evidence="11" id="KW-0902">Two-component regulatory system</keyword>
<feature type="domain" description="Histidine kinase" evidence="13">
    <location>
        <begin position="135"/>
        <end position="354"/>
    </location>
</feature>
<dbReference type="InterPro" id="IPR001610">
    <property type="entry name" value="PAC"/>
</dbReference>
<keyword evidence="7" id="KW-0547">Nucleotide-binding</keyword>
<evidence type="ECO:0000259" key="13">
    <source>
        <dbReference type="PROSITE" id="PS50109"/>
    </source>
</evidence>
<dbReference type="InterPro" id="IPR036097">
    <property type="entry name" value="HisK_dim/P_sf"/>
</dbReference>
<dbReference type="Gene3D" id="3.30.565.10">
    <property type="entry name" value="Histidine kinase-like ATPase, C-terminal domain"/>
    <property type="match status" value="1"/>
</dbReference>
<evidence type="ECO:0000256" key="7">
    <source>
        <dbReference type="ARBA" id="ARBA00022741"/>
    </source>
</evidence>
<feature type="domain" description="PAC" evidence="15">
    <location>
        <begin position="76"/>
        <end position="131"/>
    </location>
</feature>
<evidence type="ECO:0000256" key="6">
    <source>
        <dbReference type="ARBA" id="ARBA00022692"/>
    </source>
</evidence>
<dbReference type="InterPro" id="IPR036890">
    <property type="entry name" value="HATPase_C_sf"/>
</dbReference>
<dbReference type="InterPro" id="IPR003594">
    <property type="entry name" value="HATPase_dom"/>
</dbReference>
<dbReference type="FunFam" id="3.30.565.10:FF:000006">
    <property type="entry name" value="Sensor histidine kinase WalK"/>
    <property type="match status" value="1"/>
</dbReference>
<evidence type="ECO:0000313" key="16">
    <source>
        <dbReference type="EMBL" id="OGD76885.1"/>
    </source>
</evidence>
<evidence type="ECO:0000256" key="12">
    <source>
        <dbReference type="ARBA" id="ARBA00023136"/>
    </source>
</evidence>
<dbReference type="Pfam" id="PF13426">
    <property type="entry name" value="PAS_9"/>
    <property type="match status" value="1"/>
</dbReference>
<reference evidence="16 17" key="1">
    <citation type="journal article" date="2016" name="Nat. Commun.">
        <title>Thousands of microbial genomes shed light on interconnected biogeochemical processes in an aquifer system.</title>
        <authorList>
            <person name="Anantharaman K."/>
            <person name="Brown C.T."/>
            <person name="Hug L.A."/>
            <person name="Sharon I."/>
            <person name="Castelle C.J."/>
            <person name="Probst A.J."/>
            <person name="Thomas B.C."/>
            <person name="Singh A."/>
            <person name="Wilkins M.J."/>
            <person name="Karaoz U."/>
            <person name="Brodie E.L."/>
            <person name="Williams K.H."/>
            <person name="Hubbard S.S."/>
            <person name="Banfield J.F."/>
        </authorList>
    </citation>
    <scope>NUCLEOTIDE SEQUENCE [LARGE SCALE GENOMIC DNA]</scope>
</reference>
<evidence type="ECO:0000256" key="5">
    <source>
        <dbReference type="ARBA" id="ARBA00022679"/>
    </source>
</evidence>
<dbReference type="NCBIfam" id="TIGR00229">
    <property type="entry name" value="sensory_box"/>
    <property type="match status" value="1"/>
</dbReference>
<evidence type="ECO:0000259" key="15">
    <source>
        <dbReference type="PROSITE" id="PS50113"/>
    </source>
</evidence>
<dbReference type="SMART" id="SM00388">
    <property type="entry name" value="HisKA"/>
    <property type="match status" value="1"/>
</dbReference>
<organism evidence="16 17">
    <name type="scientific">Candidatus Collierbacteria bacterium RIFOXYB1_FULL_49_13</name>
    <dbReference type="NCBI Taxonomy" id="1817728"/>
    <lineage>
        <taxon>Bacteria</taxon>
        <taxon>Candidatus Collieribacteriota</taxon>
    </lineage>
</organism>
<dbReference type="AlphaFoldDB" id="A0A1F5FB84"/>
<dbReference type="PROSITE" id="PS50109">
    <property type="entry name" value="HIS_KIN"/>
    <property type="match status" value="1"/>
</dbReference>
<dbReference type="SMART" id="SM00086">
    <property type="entry name" value="PAC"/>
    <property type="match status" value="1"/>
</dbReference>
<evidence type="ECO:0000256" key="4">
    <source>
        <dbReference type="ARBA" id="ARBA00022553"/>
    </source>
</evidence>
<evidence type="ECO:0000256" key="1">
    <source>
        <dbReference type="ARBA" id="ARBA00000085"/>
    </source>
</evidence>
<dbReference type="InterPro" id="IPR005467">
    <property type="entry name" value="His_kinase_dom"/>
</dbReference>
<dbReference type="SUPFAM" id="SSF55874">
    <property type="entry name" value="ATPase domain of HSP90 chaperone/DNA topoisomerase II/histidine kinase"/>
    <property type="match status" value="1"/>
</dbReference>
<evidence type="ECO:0000256" key="9">
    <source>
        <dbReference type="ARBA" id="ARBA00022840"/>
    </source>
</evidence>
<evidence type="ECO:0000313" key="17">
    <source>
        <dbReference type="Proteomes" id="UP000176682"/>
    </source>
</evidence>
<feature type="domain" description="PAS" evidence="14">
    <location>
        <begin position="3"/>
        <end position="48"/>
    </location>
</feature>
<dbReference type="SUPFAM" id="SSF47384">
    <property type="entry name" value="Homodimeric domain of signal transducing histidine kinase"/>
    <property type="match status" value="1"/>
</dbReference>